<proteinExistence type="inferred from homology"/>
<keyword evidence="3 7" id="KW-0812">Transmembrane</keyword>
<evidence type="ECO:0000256" key="4">
    <source>
        <dbReference type="ARBA" id="ARBA00022989"/>
    </source>
</evidence>
<comment type="caution">
    <text evidence="8">The sequence shown here is derived from an EMBL/GenBank/DDBJ whole genome shotgun (WGS) entry which is preliminary data.</text>
</comment>
<accession>A0ABP6VKI6</accession>
<evidence type="ECO:0000256" key="1">
    <source>
        <dbReference type="ARBA" id="ARBA00004141"/>
    </source>
</evidence>
<reference evidence="9" key="1">
    <citation type="journal article" date="2019" name="Int. J. Syst. Evol. Microbiol.">
        <title>The Global Catalogue of Microorganisms (GCM) 10K type strain sequencing project: providing services to taxonomists for standard genome sequencing and annotation.</title>
        <authorList>
            <consortium name="The Broad Institute Genomics Platform"/>
            <consortium name="The Broad Institute Genome Sequencing Center for Infectious Disease"/>
            <person name="Wu L."/>
            <person name="Ma J."/>
        </authorList>
    </citation>
    <scope>NUCLEOTIDE SEQUENCE [LARGE SCALE GENOMIC DNA]</scope>
    <source>
        <strain evidence="9">JCM 17326</strain>
    </source>
</reference>
<keyword evidence="4 7" id="KW-1133">Transmembrane helix</keyword>
<evidence type="ECO:0008006" key="10">
    <source>
        <dbReference type="Google" id="ProtNLM"/>
    </source>
</evidence>
<comment type="similarity">
    <text evidence="2">Belongs to the autoinducer-2 exporter (AI-2E) (TC 2.A.86) family.</text>
</comment>
<gene>
    <name evidence="8" type="ORF">GCM10022419_013750</name>
</gene>
<evidence type="ECO:0000256" key="6">
    <source>
        <dbReference type="SAM" id="MobiDB-lite"/>
    </source>
</evidence>
<feature type="transmembrane region" description="Helical" evidence="7">
    <location>
        <begin position="62"/>
        <end position="83"/>
    </location>
</feature>
<comment type="subcellular location">
    <subcellularLocation>
        <location evidence="1">Membrane</location>
        <topology evidence="1">Multi-pass membrane protein</topology>
    </subcellularLocation>
</comment>
<feature type="region of interest" description="Disordered" evidence="6">
    <location>
        <begin position="1"/>
        <end position="30"/>
    </location>
</feature>
<evidence type="ECO:0000313" key="9">
    <source>
        <dbReference type="Proteomes" id="UP001500630"/>
    </source>
</evidence>
<dbReference type="Pfam" id="PF01594">
    <property type="entry name" value="AI-2E_transport"/>
    <property type="match status" value="1"/>
</dbReference>
<evidence type="ECO:0000256" key="3">
    <source>
        <dbReference type="ARBA" id="ARBA00022692"/>
    </source>
</evidence>
<organism evidence="8 9">
    <name type="scientific">Nonomuraea rosea</name>
    <dbReference type="NCBI Taxonomy" id="638574"/>
    <lineage>
        <taxon>Bacteria</taxon>
        <taxon>Bacillati</taxon>
        <taxon>Actinomycetota</taxon>
        <taxon>Actinomycetes</taxon>
        <taxon>Streptosporangiales</taxon>
        <taxon>Streptosporangiaceae</taxon>
        <taxon>Nonomuraea</taxon>
    </lineage>
</organism>
<protein>
    <recommendedName>
        <fullName evidence="10">AI-2E family transporter</fullName>
    </recommendedName>
</protein>
<evidence type="ECO:0000256" key="5">
    <source>
        <dbReference type="ARBA" id="ARBA00023136"/>
    </source>
</evidence>
<dbReference type="Proteomes" id="UP001500630">
    <property type="component" value="Unassembled WGS sequence"/>
</dbReference>
<evidence type="ECO:0000256" key="2">
    <source>
        <dbReference type="ARBA" id="ARBA00009773"/>
    </source>
</evidence>
<feature type="transmembrane region" description="Helical" evidence="7">
    <location>
        <begin position="118"/>
        <end position="148"/>
    </location>
</feature>
<evidence type="ECO:0000256" key="7">
    <source>
        <dbReference type="SAM" id="Phobius"/>
    </source>
</evidence>
<dbReference type="InterPro" id="IPR002549">
    <property type="entry name" value="AI-2E-like"/>
</dbReference>
<name>A0ABP6VKI6_9ACTN</name>
<keyword evidence="9" id="KW-1185">Reference proteome</keyword>
<dbReference type="EMBL" id="BAABDQ010000002">
    <property type="protein sequence ID" value="GAA3535420.1"/>
    <property type="molecule type" value="Genomic_DNA"/>
</dbReference>
<keyword evidence="5 7" id="KW-0472">Membrane</keyword>
<evidence type="ECO:0000313" key="8">
    <source>
        <dbReference type="EMBL" id="GAA3535420.1"/>
    </source>
</evidence>
<sequence>MQSAKSGRNSVLPPRTPQGDRIASRHAGEGGHAAVRRLRTLTAGAAVSGIDAGRLVQTAQGLLAGLAGMASAVVLLVLVLYGMSLDAVAFRRTLTRLTATRPHLVTALRQFARDTCRYLVVCTLFGLVVAALDTVALALLGVPLPLLWGLLSFITNYIPNVGFLIGPAPPAVLALLDSGVATMAGMVVESQAMLARE</sequence>